<sequence>MGHKFLIYGDPAYPLRPLLYKPFGGAVLHPYHVALNKAMGSNGYHQLELDTSSRQLTTFSTHVGFFRYKCLNFGISSAAEIFQNTIRLVLNGISNVLNVSYNILVFGQAKQQHDASLEAVLHRLQEPGLTLNEKKCHFHRELKFFGLIFSGDGVRPDPKKVTDFLQTKTPEAPQELKSLLGMVNYSRRFLRNLADLTQPLRELTNKNVA</sequence>
<accession>A0AAQ4EPS4</accession>
<dbReference type="PANTHER" id="PTHR37984:SF5">
    <property type="entry name" value="PROTEIN NYNRIN-LIKE"/>
    <property type="match status" value="1"/>
</dbReference>
<dbReference type="SUPFAM" id="SSF56672">
    <property type="entry name" value="DNA/RNA polymerases"/>
    <property type="match status" value="1"/>
</dbReference>
<evidence type="ECO:0000259" key="1">
    <source>
        <dbReference type="Pfam" id="PF00078"/>
    </source>
</evidence>
<reference evidence="2 3" key="1">
    <citation type="journal article" date="2023" name="Arcadia Sci">
        <title>De novo assembly of a long-read Amblyomma americanum tick genome.</title>
        <authorList>
            <person name="Chou S."/>
            <person name="Poskanzer K.E."/>
            <person name="Rollins M."/>
            <person name="Thuy-Boun P.S."/>
        </authorList>
    </citation>
    <scope>NUCLEOTIDE SEQUENCE [LARGE SCALE GENOMIC DNA]</scope>
    <source>
        <strain evidence="2">F_SG_1</strain>
        <tissue evidence="2">Salivary glands</tissue>
    </source>
</reference>
<dbReference type="InterPro" id="IPR043128">
    <property type="entry name" value="Rev_trsase/Diguanyl_cyclase"/>
</dbReference>
<organism evidence="2 3">
    <name type="scientific">Amblyomma americanum</name>
    <name type="common">Lone star tick</name>
    <dbReference type="NCBI Taxonomy" id="6943"/>
    <lineage>
        <taxon>Eukaryota</taxon>
        <taxon>Metazoa</taxon>
        <taxon>Ecdysozoa</taxon>
        <taxon>Arthropoda</taxon>
        <taxon>Chelicerata</taxon>
        <taxon>Arachnida</taxon>
        <taxon>Acari</taxon>
        <taxon>Parasitiformes</taxon>
        <taxon>Ixodida</taxon>
        <taxon>Ixodoidea</taxon>
        <taxon>Ixodidae</taxon>
        <taxon>Amblyomminae</taxon>
        <taxon>Amblyomma</taxon>
    </lineage>
</organism>
<dbReference type="CDD" id="cd01647">
    <property type="entry name" value="RT_LTR"/>
    <property type="match status" value="1"/>
</dbReference>
<gene>
    <name evidence="2" type="ORF">V5799_029938</name>
</gene>
<dbReference type="AlphaFoldDB" id="A0AAQ4EPS4"/>
<dbReference type="InterPro" id="IPR050951">
    <property type="entry name" value="Retrovirus_Pol_polyprotein"/>
</dbReference>
<feature type="domain" description="Reverse transcriptase" evidence="1">
    <location>
        <begin position="41"/>
        <end position="148"/>
    </location>
</feature>
<dbReference type="InterPro" id="IPR000477">
    <property type="entry name" value="RT_dom"/>
</dbReference>
<dbReference type="Gene3D" id="3.30.70.270">
    <property type="match status" value="2"/>
</dbReference>
<dbReference type="GO" id="GO:0071897">
    <property type="term" value="P:DNA biosynthetic process"/>
    <property type="evidence" value="ECO:0007669"/>
    <property type="project" value="UniProtKB-ARBA"/>
</dbReference>
<dbReference type="Pfam" id="PF00078">
    <property type="entry name" value="RVT_1"/>
    <property type="match status" value="1"/>
</dbReference>
<dbReference type="EMBL" id="JARKHS020012623">
    <property type="protein sequence ID" value="KAK8776717.1"/>
    <property type="molecule type" value="Genomic_DNA"/>
</dbReference>
<comment type="caution">
    <text evidence="2">The sequence shown here is derived from an EMBL/GenBank/DDBJ whole genome shotgun (WGS) entry which is preliminary data.</text>
</comment>
<name>A0AAQ4EPS4_AMBAM</name>
<proteinExistence type="predicted"/>
<evidence type="ECO:0000313" key="3">
    <source>
        <dbReference type="Proteomes" id="UP001321473"/>
    </source>
</evidence>
<dbReference type="Proteomes" id="UP001321473">
    <property type="component" value="Unassembled WGS sequence"/>
</dbReference>
<dbReference type="PANTHER" id="PTHR37984">
    <property type="entry name" value="PROTEIN CBG26694"/>
    <property type="match status" value="1"/>
</dbReference>
<dbReference type="InterPro" id="IPR043502">
    <property type="entry name" value="DNA/RNA_pol_sf"/>
</dbReference>
<protein>
    <recommendedName>
        <fullName evidence="1">Reverse transcriptase domain-containing protein</fullName>
    </recommendedName>
</protein>
<keyword evidence="3" id="KW-1185">Reference proteome</keyword>
<evidence type="ECO:0000313" key="2">
    <source>
        <dbReference type="EMBL" id="KAK8776717.1"/>
    </source>
</evidence>